<gene>
    <name evidence="1" type="ORF">BABINDRAFT_98344</name>
</gene>
<dbReference type="Proteomes" id="UP000094336">
    <property type="component" value="Unassembled WGS sequence"/>
</dbReference>
<evidence type="ECO:0000313" key="1">
    <source>
        <dbReference type="EMBL" id="ODQ77434.1"/>
    </source>
</evidence>
<dbReference type="EMBL" id="KV454440">
    <property type="protein sequence ID" value="ODQ77434.1"/>
    <property type="molecule type" value="Genomic_DNA"/>
</dbReference>
<dbReference type="GeneID" id="30150881"/>
<evidence type="ECO:0000313" key="2">
    <source>
        <dbReference type="Proteomes" id="UP000094336"/>
    </source>
</evidence>
<organism evidence="1 2">
    <name type="scientific">Babjeviella inositovora NRRL Y-12698</name>
    <dbReference type="NCBI Taxonomy" id="984486"/>
    <lineage>
        <taxon>Eukaryota</taxon>
        <taxon>Fungi</taxon>
        <taxon>Dikarya</taxon>
        <taxon>Ascomycota</taxon>
        <taxon>Saccharomycotina</taxon>
        <taxon>Pichiomycetes</taxon>
        <taxon>Serinales incertae sedis</taxon>
        <taxon>Babjeviella</taxon>
    </lineage>
</organism>
<name>A0A1E3QJ05_9ASCO</name>
<proteinExistence type="predicted"/>
<sequence>MHFEKLGKAGRVYRGVYPQVSVLKMQLHGNGFNGNYIVSAVLSQMKGNLQAYAMDVLSGYFQSLLGGSFTISVRPPGLIRKGVM</sequence>
<dbReference type="RefSeq" id="XP_018982762.1">
    <property type="nucleotide sequence ID" value="XM_019133028.1"/>
</dbReference>
<accession>A0A1E3QJ05</accession>
<reference evidence="2" key="1">
    <citation type="submission" date="2016-05" db="EMBL/GenBank/DDBJ databases">
        <title>Comparative genomics of biotechnologically important yeasts.</title>
        <authorList>
            <consortium name="DOE Joint Genome Institute"/>
            <person name="Riley R."/>
            <person name="Haridas S."/>
            <person name="Wolfe K.H."/>
            <person name="Lopes M.R."/>
            <person name="Hittinger C.T."/>
            <person name="Goker M."/>
            <person name="Salamov A."/>
            <person name="Wisecaver J."/>
            <person name="Long T.M."/>
            <person name="Aerts A.L."/>
            <person name="Barry K."/>
            <person name="Choi C."/>
            <person name="Clum A."/>
            <person name="Coughlan A.Y."/>
            <person name="Deshpande S."/>
            <person name="Douglass A.P."/>
            <person name="Hanson S.J."/>
            <person name="Klenk H.-P."/>
            <person name="Labutti K."/>
            <person name="Lapidus A."/>
            <person name="Lindquist E."/>
            <person name="Lipzen A."/>
            <person name="Meier-Kolthoff J.P."/>
            <person name="Ohm R.A."/>
            <person name="Otillar R.P."/>
            <person name="Pangilinan J."/>
            <person name="Peng Y."/>
            <person name="Rokas A."/>
            <person name="Rosa C.A."/>
            <person name="Scheuner C."/>
            <person name="Sibirny A.A."/>
            <person name="Slot J.C."/>
            <person name="Stielow J.B."/>
            <person name="Sun H."/>
            <person name="Kurtzman C.P."/>
            <person name="Blackwell M."/>
            <person name="Grigoriev I.V."/>
            <person name="Jeffries T.W."/>
        </authorList>
    </citation>
    <scope>NUCLEOTIDE SEQUENCE [LARGE SCALE GENOMIC DNA]</scope>
    <source>
        <strain evidence="2">NRRL Y-12698</strain>
    </source>
</reference>
<keyword evidence="2" id="KW-1185">Reference proteome</keyword>
<protein>
    <submittedName>
        <fullName evidence="1">Uncharacterized protein</fullName>
    </submittedName>
</protein>
<dbReference type="AlphaFoldDB" id="A0A1E3QJ05"/>